<dbReference type="Gene3D" id="1.20.120.550">
    <property type="entry name" value="Membrane associated eicosanoid/glutathione metabolism-like domain"/>
    <property type="match status" value="1"/>
</dbReference>
<keyword evidence="19" id="KW-1185">Reference proteome</keyword>
<keyword evidence="10 17" id="KW-1133">Transmembrane helix</keyword>
<proteinExistence type="inferred from homology"/>
<dbReference type="GO" id="GO:0005741">
    <property type="term" value="C:mitochondrial outer membrane"/>
    <property type="evidence" value="ECO:0007669"/>
    <property type="project" value="UniProtKB-SubCell"/>
</dbReference>
<dbReference type="Pfam" id="PF01124">
    <property type="entry name" value="MAPEG"/>
    <property type="match status" value="1"/>
</dbReference>
<protein>
    <recommendedName>
        <fullName evidence="15">Microsomal glutathione S-transferase 1</fullName>
        <ecNumber evidence="5">2.5.1.18</ecNumber>
    </recommendedName>
</protein>
<dbReference type="OrthoDB" id="193139at2759"/>
<evidence type="ECO:0000256" key="12">
    <source>
        <dbReference type="ARBA" id="ARBA00023128"/>
    </source>
</evidence>
<evidence type="ECO:0000256" key="10">
    <source>
        <dbReference type="ARBA" id="ARBA00022989"/>
    </source>
</evidence>
<comment type="subcellular location">
    <subcellularLocation>
        <location evidence="3">Endoplasmic reticulum membrane</location>
        <topology evidence="3">Multi-pass membrane protein</topology>
    </subcellularLocation>
    <subcellularLocation>
        <location evidence="2">Mitochondrion outer membrane</location>
    </subcellularLocation>
</comment>
<comment type="function">
    <text evidence="1">Conjugation of reduced glutathione to a wide number of exogenous and endogenous hydrophobic electrophiles.</text>
</comment>
<dbReference type="InterPro" id="IPR023352">
    <property type="entry name" value="MAPEG-like_dom_sf"/>
</dbReference>
<dbReference type="PANTHER" id="PTHR10689:SF6">
    <property type="entry name" value="MICROSOMAL GLUTATHIONE S-TRANSFERASE 1"/>
    <property type="match status" value="1"/>
</dbReference>
<evidence type="ECO:0000256" key="14">
    <source>
        <dbReference type="ARBA" id="ARBA00038540"/>
    </source>
</evidence>
<comment type="subunit">
    <text evidence="14">Homotrimer; The trimer binds only one molecule of glutathione.</text>
</comment>
<dbReference type="GO" id="GO:0005789">
    <property type="term" value="C:endoplasmic reticulum membrane"/>
    <property type="evidence" value="ECO:0007669"/>
    <property type="project" value="UniProtKB-SubCell"/>
</dbReference>
<evidence type="ECO:0000256" key="4">
    <source>
        <dbReference type="ARBA" id="ARBA00010459"/>
    </source>
</evidence>
<evidence type="ECO:0000256" key="17">
    <source>
        <dbReference type="SAM" id="Phobius"/>
    </source>
</evidence>
<dbReference type="InterPro" id="IPR001129">
    <property type="entry name" value="Membr-assoc_MAPEG"/>
</dbReference>
<keyword evidence="6" id="KW-0808">Transferase</keyword>
<feature type="transmembrane region" description="Helical" evidence="17">
    <location>
        <begin position="55"/>
        <end position="79"/>
    </location>
</feature>
<comment type="similarity">
    <text evidence="4">Belongs to the MAPEG family.</text>
</comment>
<gene>
    <name evidence="18" type="ORF">Anas_03347</name>
</gene>
<evidence type="ECO:0000313" key="19">
    <source>
        <dbReference type="Proteomes" id="UP000326759"/>
    </source>
</evidence>
<evidence type="ECO:0000256" key="13">
    <source>
        <dbReference type="ARBA" id="ARBA00023136"/>
    </source>
</evidence>
<evidence type="ECO:0000256" key="16">
    <source>
        <dbReference type="ARBA" id="ARBA00049385"/>
    </source>
</evidence>
<evidence type="ECO:0000256" key="1">
    <source>
        <dbReference type="ARBA" id="ARBA00003701"/>
    </source>
</evidence>
<dbReference type="EMBL" id="SEYY01005390">
    <property type="protein sequence ID" value="KAB7503320.1"/>
    <property type="molecule type" value="Genomic_DNA"/>
</dbReference>
<dbReference type="EC" id="2.5.1.18" evidence="5"/>
<evidence type="ECO:0000256" key="2">
    <source>
        <dbReference type="ARBA" id="ARBA00004294"/>
    </source>
</evidence>
<dbReference type="Proteomes" id="UP000326759">
    <property type="component" value="Unassembled WGS sequence"/>
</dbReference>
<evidence type="ECO:0000256" key="5">
    <source>
        <dbReference type="ARBA" id="ARBA00012452"/>
    </source>
</evidence>
<comment type="caution">
    <text evidence="18">The sequence shown here is derived from an EMBL/GenBank/DDBJ whole genome shotgun (WGS) entry which is preliminary data.</text>
</comment>
<dbReference type="PANTHER" id="PTHR10689">
    <property type="entry name" value="MICROSOMAL GLUTATHIONE S-TRANSFERASE 1"/>
    <property type="match status" value="1"/>
</dbReference>
<keyword evidence="11" id="KW-0007">Acetylation</keyword>
<evidence type="ECO:0000256" key="6">
    <source>
        <dbReference type="ARBA" id="ARBA00022679"/>
    </source>
</evidence>
<sequence>MTLISMDNSIFASYAFYAALVALKLIFMAPLTGYFRMKRLVRGAHLNDLENIPTFWILGFLFVITNPSAGTALMCFRVFAAARILHTIMYLSEIFPIRALCFVTGLLVNLYMGISIVLYLL</sequence>
<evidence type="ECO:0000256" key="9">
    <source>
        <dbReference type="ARBA" id="ARBA00022824"/>
    </source>
</evidence>
<feature type="transmembrane region" description="Helical" evidence="17">
    <location>
        <begin position="99"/>
        <end position="120"/>
    </location>
</feature>
<reference evidence="18 19" key="1">
    <citation type="journal article" date="2019" name="PLoS Biol.">
        <title>Sex chromosomes control vertical transmission of feminizing Wolbachia symbionts in an isopod.</title>
        <authorList>
            <person name="Becking T."/>
            <person name="Chebbi M.A."/>
            <person name="Giraud I."/>
            <person name="Moumen B."/>
            <person name="Laverre T."/>
            <person name="Caubet Y."/>
            <person name="Peccoud J."/>
            <person name="Gilbert C."/>
            <person name="Cordaux R."/>
        </authorList>
    </citation>
    <scope>NUCLEOTIDE SEQUENCE [LARGE SCALE GENOMIC DNA]</scope>
    <source>
        <strain evidence="18">ANa2</strain>
        <tissue evidence="18">Whole body excluding digestive tract and cuticle</tissue>
    </source>
</reference>
<keyword evidence="12" id="KW-0496">Mitochondrion</keyword>
<dbReference type="InterPro" id="IPR040162">
    <property type="entry name" value="MGST1-like"/>
</dbReference>
<comment type="catalytic activity">
    <reaction evidence="16">
        <text>RX + glutathione = an S-substituted glutathione + a halide anion + H(+)</text>
        <dbReference type="Rhea" id="RHEA:16437"/>
        <dbReference type="ChEBI" id="CHEBI:15378"/>
        <dbReference type="ChEBI" id="CHEBI:16042"/>
        <dbReference type="ChEBI" id="CHEBI:17792"/>
        <dbReference type="ChEBI" id="CHEBI:57925"/>
        <dbReference type="ChEBI" id="CHEBI:90779"/>
        <dbReference type="EC" id="2.5.1.18"/>
    </reaction>
    <physiologicalReaction direction="left-to-right" evidence="16">
        <dbReference type="Rhea" id="RHEA:16438"/>
    </physiologicalReaction>
</comment>
<organism evidence="18 19">
    <name type="scientific">Armadillidium nasatum</name>
    <dbReference type="NCBI Taxonomy" id="96803"/>
    <lineage>
        <taxon>Eukaryota</taxon>
        <taxon>Metazoa</taxon>
        <taxon>Ecdysozoa</taxon>
        <taxon>Arthropoda</taxon>
        <taxon>Crustacea</taxon>
        <taxon>Multicrustacea</taxon>
        <taxon>Malacostraca</taxon>
        <taxon>Eumalacostraca</taxon>
        <taxon>Peracarida</taxon>
        <taxon>Isopoda</taxon>
        <taxon>Oniscidea</taxon>
        <taxon>Crinocheta</taxon>
        <taxon>Armadillidiidae</taxon>
        <taxon>Armadillidium</taxon>
    </lineage>
</organism>
<feature type="transmembrane region" description="Helical" evidence="17">
    <location>
        <begin position="12"/>
        <end position="35"/>
    </location>
</feature>
<accession>A0A5N5TEG5</accession>
<evidence type="ECO:0000256" key="7">
    <source>
        <dbReference type="ARBA" id="ARBA00022692"/>
    </source>
</evidence>
<evidence type="ECO:0000256" key="8">
    <source>
        <dbReference type="ARBA" id="ARBA00022787"/>
    </source>
</evidence>
<keyword evidence="13 17" id="KW-0472">Membrane</keyword>
<evidence type="ECO:0000313" key="18">
    <source>
        <dbReference type="EMBL" id="KAB7503320.1"/>
    </source>
</evidence>
<dbReference type="GO" id="GO:0004364">
    <property type="term" value="F:glutathione transferase activity"/>
    <property type="evidence" value="ECO:0007669"/>
    <property type="project" value="UniProtKB-EC"/>
</dbReference>
<name>A0A5N5TEG5_9CRUS</name>
<dbReference type="SUPFAM" id="SSF161084">
    <property type="entry name" value="MAPEG domain-like"/>
    <property type="match status" value="1"/>
</dbReference>
<keyword evidence="8" id="KW-1000">Mitochondrion outer membrane</keyword>
<keyword evidence="9" id="KW-0256">Endoplasmic reticulum</keyword>
<dbReference type="AlphaFoldDB" id="A0A5N5TEG5"/>
<evidence type="ECO:0000256" key="11">
    <source>
        <dbReference type="ARBA" id="ARBA00022990"/>
    </source>
</evidence>
<keyword evidence="7 17" id="KW-0812">Transmembrane</keyword>
<evidence type="ECO:0000256" key="15">
    <source>
        <dbReference type="ARBA" id="ARBA00039397"/>
    </source>
</evidence>
<evidence type="ECO:0000256" key="3">
    <source>
        <dbReference type="ARBA" id="ARBA00004477"/>
    </source>
</evidence>